<evidence type="ECO:0000313" key="2">
    <source>
        <dbReference type="Proteomes" id="UP000482800"/>
    </source>
</evidence>
<dbReference type="NCBIfam" id="NF047389">
    <property type="entry name" value="ATPase_Sll1717"/>
    <property type="match status" value="1"/>
</dbReference>
<dbReference type="EMBL" id="BLPF01000001">
    <property type="protein sequence ID" value="GFJ77344.1"/>
    <property type="molecule type" value="Genomic_DNA"/>
</dbReference>
<dbReference type="Proteomes" id="UP000482800">
    <property type="component" value="Unassembled WGS sequence"/>
</dbReference>
<proteinExistence type="predicted"/>
<sequence>MEYLRLQAPEASQFFIRREDLGELRGALKTDLSLSESGAELTELAWSTWIWTHLFDSLMADNGASPQLDPETVSLHAELRMAGVATGDFRTVLREIRRKQHKFAVPRIYEFTSASGHETRVNIGQLRDLLADIVCKARTSSTHVLALDGLDSAEIGTDSYWKQLAALLRASTRAHQQLRSAESRVRICLLCRSDVFLKIPIPDSNKIRHAWGVELKWDYGLETPKDSILWEMLEKKVAARGASTGDLLETYFPSYMEVGKRTRPRRIPMPRYLLELTRSTPRDMVMLMRYIQDELNPQQGLDIDRIRAGANSYCKYYFTGEVINELIGMVDASIAQGVISAMTRLPARRFSREDFLDLFSNQDGPSALEADTILRQLYLVGAIANYKPSGGGRSMSSSITDVLMPSSTSEGHSCFTMP</sequence>
<protein>
    <submittedName>
        <fullName evidence="1">Uncharacterized protein</fullName>
    </submittedName>
</protein>
<reference evidence="1 2" key="2">
    <citation type="submission" date="2020-03" db="EMBL/GenBank/DDBJ databases">
        <authorList>
            <person name="Ichikawa N."/>
            <person name="Kimura A."/>
            <person name="Kitahashi Y."/>
            <person name="Uohara A."/>
        </authorList>
    </citation>
    <scope>NUCLEOTIDE SEQUENCE [LARGE SCALE GENOMIC DNA]</scope>
    <source>
        <strain evidence="1 2">NBRC 108639</strain>
    </source>
</reference>
<comment type="caution">
    <text evidence="1">The sequence shown here is derived from an EMBL/GenBank/DDBJ whole genome shotgun (WGS) entry which is preliminary data.</text>
</comment>
<dbReference type="AlphaFoldDB" id="A0A6V8K0Z3"/>
<accession>A0A6V8K0Z3</accession>
<organism evidence="1 2">
    <name type="scientific">Phytohabitans houttuyneae</name>
    <dbReference type="NCBI Taxonomy" id="1076126"/>
    <lineage>
        <taxon>Bacteria</taxon>
        <taxon>Bacillati</taxon>
        <taxon>Actinomycetota</taxon>
        <taxon>Actinomycetes</taxon>
        <taxon>Micromonosporales</taxon>
        <taxon>Micromonosporaceae</taxon>
    </lineage>
</organism>
<evidence type="ECO:0000313" key="1">
    <source>
        <dbReference type="EMBL" id="GFJ77344.1"/>
    </source>
</evidence>
<keyword evidence="2" id="KW-1185">Reference proteome</keyword>
<dbReference type="InterPro" id="IPR059206">
    <property type="entry name" value="Sll1717-like"/>
</dbReference>
<name>A0A6V8K0Z3_9ACTN</name>
<reference evidence="1 2" key="1">
    <citation type="submission" date="2020-03" db="EMBL/GenBank/DDBJ databases">
        <title>Whole genome shotgun sequence of Phytohabitans houttuyneae NBRC 108639.</title>
        <authorList>
            <person name="Komaki H."/>
            <person name="Tamura T."/>
        </authorList>
    </citation>
    <scope>NUCLEOTIDE SEQUENCE [LARGE SCALE GENOMIC DNA]</scope>
    <source>
        <strain evidence="1 2">NBRC 108639</strain>
    </source>
</reference>
<gene>
    <name evidence="1" type="ORF">Phou_015240</name>
</gene>